<dbReference type="InterPro" id="IPR016039">
    <property type="entry name" value="Thiolase-like"/>
</dbReference>
<comment type="domain">
    <text evidence="13">The last Arg residue of the ACP-binding site is essential for the weak association between ACP/AcpP and FabH.</text>
</comment>
<dbReference type="GO" id="GO:0005737">
    <property type="term" value="C:cytoplasm"/>
    <property type="evidence" value="ECO:0007669"/>
    <property type="project" value="UniProtKB-SubCell"/>
</dbReference>
<evidence type="ECO:0000256" key="13">
    <source>
        <dbReference type="HAMAP-Rule" id="MF_01815"/>
    </source>
</evidence>
<comment type="similarity">
    <text evidence="2 13">Belongs to the thiolase-like superfamily. FabH family.</text>
</comment>
<dbReference type="InterPro" id="IPR004655">
    <property type="entry name" value="FabH"/>
</dbReference>
<evidence type="ECO:0000256" key="7">
    <source>
        <dbReference type="ARBA" id="ARBA00022832"/>
    </source>
</evidence>
<evidence type="ECO:0000313" key="17">
    <source>
        <dbReference type="Proteomes" id="UP000031307"/>
    </source>
</evidence>
<evidence type="ECO:0000259" key="14">
    <source>
        <dbReference type="Pfam" id="PF08541"/>
    </source>
</evidence>
<evidence type="ECO:0000256" key="9">
    <source>
        <dbReference type="ARBA" id="ARBA00023160"/>
    </source>
</evidence>
<comment type="catalytic activity">
    <reaction evidence="12">
        <text>malonyl-[ACP] + acetyl-CoA + H(+) = 3-oxobutanoyl-[ACP] + CO2 + CoA</text>
        <dbReference type="Rhea" id="RHEA:12080"/>
        <dbReference type="Rhea" id="RHEA-COMP:9623"/>
        <dbReference type="Rhea" id="RHEA-COMP:9625"/>
        <dbReference type="ChEBI" id="CHEBI:15378"/>
        <dbReference type="ChEBI" id="CHEBI:16526"/>
        <dbReference type="ChEBI" id="CHEBI:57287"/>
        <dbReference type="ChEBI" id="CHEBI:57288"/>
        <dbReference type="ChEBI" id="CHEBI:78449"/>
        <dbReference type="ChEBI" id="CHEBI:78450"/>
        <dbReference type="EC" id="2.3.1.180"/>
    </reaction>
    <physiologicalReaction direction="left-to-right" evidence="12">
        <dbReference type="Rhea" id="RHEA:12081"/>
    </physiologicalReaction>
</comment>
<dbReference type="Gene3D" id="3.40.47.10">
    <property type="match status" value="1"/>
</dbReference>
<dbReference type="GO" id="GO:0006633">
    <property type="term" value="P:fatty acid biosynthetic process"/>
    <property type="evidence" value="ECO:0007669"/>
    <property type="project" value="UniProtKB-UniRule"/>
</dbReference>
<proteinExistence type="inferred from homology"/>
<dbReference type="HAMAP" id="MF_01815">
    <property type="entry name" value="FabH"/>
    <property type="match status" value="1"/>
</dbReference>
<comment type="subcellular location">
    <subcellularLocation>
        <location evidence="13">Cytoplasm</location>
    </subcellularLocation>
</comment>
<feature type="active site" evidence="13">
    <location>
        <position position="121"/>
    </location>
</feature>
<dbReference type="NCBIfam" id="TIGR00747">
    <property type="entry name" value="fabH"/>
    <property type="match status" value="1"/>
</dbReference>
<dbReference type="FunFam" id="3.40.47.10:FF:000004">
    <property type="entry name" value="3-oxoacyl-[acyl-carrier-protein] synthase 3"/>
    <property type="match status" value="1"/>
</dbReference>
<keyword evidence="5 13" id="KW-0444">Lipid biosynthesis</keyword>
<reference evidence="16 17" key="1">
    <citation type="journal article" date="2014" name="Mol. Biol. Evol.">
        <title>Massive expansion of Ubiquitination-related gene families within the Chlamydiae.</title>
        <authorList>
            <person name="Domman D."/>
            <person name="Collingro A."/>
            <person name="Lagkouvardos I."/>
            <person name="Gehre L."/>
            <person name="Weinmaier T."/>
            <person name="Rattei T."/>
            <person name="Subtil A."/>
            <person name="Horn M."/>
        </authorList>
    </citation>
    <scope>NUCLEOTIDE SEQUENCE [LARGE SCALE GENOMIC DNA]</scope>
    <source>
        <strain evidence="16 17">OEW1</strain>
    </source>
</reference>
<evidence type="ECO:0000256" key="1">
    <source>
        <dbReference type="ARBA" id="ARBA00005194"/>
    </source>
</evidence>
<feature type="domain" description="Beta-ketoacyl-[acyl-carrier-protein] synthase III N-terminal" evidence="15">
    <location>
        <begin position="116"/>
        <end position="193"/>
    </location>
</feature>
<keyword evidence="11 13" id="KW-0012">Acyltransferase</keyword>
<dbReference type="GO" id="GO:0004315">
    <property type="term" value="F:3-oxoacyl-[acyl-carrier-protein] synthase activity"/>
    <property type="evidence" value="ECO:0007669"/>
    <property type="project" value="InterPro"/>
</dbReference>
<evidence type="ECO:0000256" key="2">
    <source>
        <dbReference type="ARBA" id="ARBA00008642"/>
    </source>
</evidence>
<evidence type="ECO:0000256" key="8">
    <source>
        <dbReference type="ARBA" id="ARBA00023098"/>
    </source>
</evidence>
<feature type="domain" description="Beta-ketoacyl-[acyl-carrier-protein] synthase III C-terminal" evidence="14">
    <location>
        <begin position="246"/>
        <end position="333"/>
    </location>
</feature>
<dbReference type="SUPFAM" id="SSF53901">
    <property type="entry name" value="Thiolase-like"/>
    <property type="match status" value="1"/>
</dbReference>
<keyword evidence="8 13" id="KW-0443">Lipid metabolism</keyword>
<keyword evidence="9 13" id="KW-0275">Fatty acid biosynthesis</keyword>
<dbReference type="PATRIC" id="fig|83552.4.peg.465"/>
<gene>
    <name evidence="13 16" type="primary">fabH</name>
    <name evidence="16" type="ORF">DB43_EF00260</name>
</gene>
<comment type="function">
    <text evidence="13">Catalyzes the condensation reaction of fatty acid synthesis by the addition to an acyl acceptor of two carbons from malonyl-ACP. Catalyzes the first condensation reaction which initiates fatty acid synthesis and may therefore play a role in governing the total rate of fatty acid production. Possesses both acetoacetyl-ACP synthase and acetyl transacylase activities. Its substrate specificity determines the biosynthesis of branched-chain and/or straight-chain of fatty acids.</text>
</comment>
<evidence type="ECO:0000256" key="3">
    <source>
        <dbReference type="ARBA" id="ARBA00012333"/>
    </source>
</evidence>
<comment type="pathway">
    <text evidence="1 13">Lipid metabolism; fatty acid biosynthesis.</text>
</comment>
<accession>A0A0C1EQ37</accession>
<dbReference type="PANTHER" id="PTHR34069">
    <property type="entry name" value="3-OXOACYL-[ACYL-CARRIER-PROTEIN] SYNTHASE 3"/>
    <property type="match status" value="1"/>
</dbReference>
<feature type="active site" evidence="13">
    <location>
        <position position="291"/>
    </location>
</feature>
<name>A0A0C1EQ37_9BACT</name>
<evidence type="ECO:0000313" key="16">
    <source>
        <dbReference type="EMBL" id="KIA78344.1"/>
    </source>
</evidence>
<dbReference type="Proteomes" id="UP000031307">
    <property type="component" value="Unassembled WGS sequence"/>
</dbReference>
<dbReference type="Pfam" id="PF08545">
    <property type="entry name" value="ACP_syn_III"/>
    <property type="match status" value="1"/>
</dbReference>
<organism evidence="16 17">
    <name type="scientific">Parachlamydia acanthamoebae</name>
    <dbReference type="NCBI Taxonomy" id="83552"/>
    <lineage>
        <taxon>Bacteria</taxon>
        <taxon>Pseudomonadati</taxon>
        <taxon>Chlamydiota</taxon>
        <taxon>Chlamydiia</taxon>
        <taxon>Parachlamydiales</taxon>
        <taxon>Parachlamydiaceae</taxon>
        <taxon>Parachlamydia</taxon>
    </lineage>
</organism>
<feature type="active site" evidence="13">
    <location>
        <position position="261"/>
    </location>
</feature>
<evidence type="ECO:0000256" key="12">
    <source>
        <dbReference type="ARBA" id="ARBA00051096"/>
    </source>
</evidence>
<dbReference type="AlphaFoldDB" id="A0A0C1EQ37"/>
<keyword evidence="10 13" id="KW-0511">Multifunctional enzyme</keyword>
<dbReference type="PANTHER" id="PTHR34069:SF2">
    <property type="entry name" value="BETA-KETOACYL-[ACYL-CARRIER-PROTEIN] SYNTHASE III"/>
    <property type="match status" value="1"/>
</dbReference>
<sequence>MESYSMTVQKRARIIGLGSYLPERILSNFDLEKIVDTNDEWISSRTGMKERRIAAPDEFASDMGREAALKALQKSGVAAEEIDIILVATTTPDYMMPTTANLIQAQIGAKKAAAVDFHAACTGFLYGLSLAKAYIESGMYRNVLLIATEKMTAFVDYTDRNTCILFGDGAAAAVISGQGEGLLIGDVCLGSDGDQAHLITLLGGGTRHPCSQESLKGGLHYFRMLGKEVFKHAVRRMTAAAETCISRASLQPDQIEWLIPHQANERIIDAVGKNFAIPTEKIYKTVHKYGNTSAPSAAIALDELMQEHPIQENQNLLMVAFGAGLTWGATILTKCL</sequence>
<evidence type="ECO:0000256" key="5">
    <source>
        <dbReference type="ARBA" id="ARBA00022516"/>
    </source>
</evidence>
<comment type="subunit">
    <text evidence="13">Homodimer.</text>
</comment>
<evidence type="ECO:0000256" key="11">
    <source>
        <dbReference type="ARBA" id="ARBA00023315"/>
    </source>
</evidence>
<comment type="caution">
    <text evidence="16">The sequence shown here is derived from an EMBL/GenBank/DDBJ whole genome shotgun (WGS) entry which is preliminary data.</text>
</comment>
<evidence type="ECO:0000256" key="10">
    <source>
        <dbReference type="ARBA" id="ARBA00023268"/>
    </source>
</evidence>
<dbReference type="GO" id="GO:0033818">
    <property type="term" value="F:beta-ketoacyl-acyl-carrier-protein synthase III activity"/>
    <property type="evidence" value="ECO:0007669"/>
    <property type="project" value="UniProtKB-UniRule"/>
</dbReference>
<dbReference type="NCBIfam" id="NF006829">
    <property type="entry name" value="PRK09352.1"/>
    <property type="match status" value="1"/>
</dbReference>
<dbReference type="UniPathway" id="UPA00094"/>
<keyword evidence="4 13" id="KW-0963">Cytoplasm</keyword>
<dbReference type="GO" id="GO:0044550">
    <property type="term" value="P:secondary metabolite biosynthetic process"/>
    <property type="evidence" value="ECO:0007669"/>
    <property type="project" value="TreeGrafter"/>
</dbReference>
<evidence type="ECO:0000259" key="15">
    <source>
        <dbReference type="Pfam" id="PF08545"/>
    </source>
</evidence>
<dbReference type="InterPro" id="IPR013751">
    <property type="entry name" value="ACP_syn_III_N"/>
</dbReference>
<evidence type="ECO:0000256" key="4">
    <source>
        <dbReference type="ARBA" id="ARBA00022490"/>
    </source>
</evidence>
<feature type="region of interest" description="ACP-binding" evidence="13">
    <location>
        <begin position="262"/>
        <end position="266"/>
    </location>
</feature>
<dbReference type="CDD" id="cd00830">
    <property type="entry name" value="KAS_III"/>
    <property type="match status" value="1"/>
</dbReference>
<keyword evidence="6 13" id="KW-0808">Transferase</keyword>
<evidence type="ECO:0000256" key="6">
    <source>
        <dbReference type="ARBA" id="ARBA00022679"/>
    </source>
</evidence>
<protein>
    <recommendedName>
        <fullName evidence="3 13">Beta-ketoacyl-[acyl-carrier-protein] synthase III</fullName>
        <shortName evidence="13">Beta-ketoacyl-ACP synthase III</shortName>
        <shortName evidence="13">KAS III</shortName>
        <ecNumber evidence="3 13">2.3.1.180</ecNumber>
    </recommendedName>
    <alternativeName>
        <fullName evidence="13">3-oxoacyl-[acyl-carrier-protein] synthase 3</fullName>
    </alternativeName>
    <alternativeName>
        <fullName evidence="13">3-oxoacyl-[acyl-carrier-protein] synthase III</fullName>
    </alternativeName>
</protein>
<keyword evidence="7 13" id="KW-0276">Fatty acid metabolism</keyword>
<dbReference type="EC" id="2.3.1.180" evidence="3 13"/>
<dbReference type="InterPro" id="IPR013747">
    <property type="entry name" value="ACP_syn_III_C"/>
</dbReference>
<dbReference type="EMBL" id="JSAM01000026">
    <property type="protein sequence ID" value="KIA78344.1"/>
    <property type="molecule type" value="Genomic_DNA"/>
</dbReference>
<dbReference type="Pfam" id="PF08541">
    <property type="entry name" value="ACP_syn_III_C"/>
    <property type="match status" value="1"/>
</dbReference>